<proteinExistence type="predicted"/>
<dbReference type="Proteomes" id="UP000288215">
    <property type="component" value="Unassembled WGS sequence"/>
</dbReference>
<evidence type="ECO:0000313" key="1">
    <source>
        <dbReference type="EMBL" id="RWX73254.1"/>
    </source>
</evidence>
<reference evidence="1 2" key="1">
    <citation type="submission" date="2018-12" db="EMBL/GenBank/DDBJ databases">
        <title>The complete genome of the methanogenic archaea of the candidate phylum Verstraetearchaeota, obtained from the metagenome of underground thermal water.</title>
        <authorList>
            <person name="Kadnikov V.V."/>
            <person name="Mardanov A.V."/>
            <person name="Beletsky A.V."/>
            <person name="Karnachuk O.V."/>
            <person name="Ravin N.V."/>
        </authorList>
    </citation>
    <scope>NUCLEOTIDE SEQUENCE [LARGE SCALE GENOMIC DNA]</scope>
    <source>
        <strain evidence="1">Ch88</strain>
    </source>
</reference>
<accession>A0A444L6R1</accession>
<protein>
    <submittedName>
        <fullName evidence="1">Uncharacterized protein</fullName>
    </submittedName>
</protein>
<dbReference type="AlphaFoldDB" id="A0A444L6R1"/>
<evidence type="ECO:0000313" key="2">
    <source>
        <dbReference type="Proteomes" id="UP000288215"/>
    </source>
</evidence>
<dbReference type="EMBL" id="RXGA01000003">
    <property type="protein sequence ID" value="RWX73254.1"/>
    <property type="molecule type" value="Genomic_DNA"/>
</dbReference>
<gene>
    <name evidence="1" type="ORF">Metus_1228</name>
</gene>
<name>A0A444L6R1_METS7</name>
<sequence>MGFDRSIYPVAASTVIDNRSAVETEGFLVEPLS</sequence>
<organism evidence="1 2">
    <name type="scientific">Methanosuratincola subterraneus</name>
    <dbReference type="NCBI Taxonomy" id="2593994"/>
    <lineage>
        <taxon>Archaea</taxon>
        <taxon>Thermoproteota</taxon>
        <taxon>Methanosuratincolia</taxon>
        <taxon>Candidatus Methanomethylicales</taxon>
        <taxon>Candidatus Methanomethylicaceae</taxon>
        <taxon>Candidatus Methanosuratincola (ex Vanwonterghem et al. 2016)</taxon>
    </lineage>
</organism>
<comment type="caution">
    <text evidence="1">The sequence shown here is derived from an EMBL/GenBank/DDBJ whole genome shotgun (WGS) entry which is preliminary data.</text>
</comment>